<feature type="non-terminal residue" evidence="2">
    <location>
        <position position="1"/>
    </location>
</feature>
<proteinExistence type="predicted"/>
<feature type="compositionally biased region" description="Basic and acidic residues" evidence="1">
    <location>
        <begin position="144"/>
        <end position="158"/>
    </location>
</feature>
<feature type="compositionally biased region" description="Basic residues" evidence="1">
    <location>
        <begin position="232"/>
        <end position="246"/>
    </location>
</feature>
<dbReference type="EMBL" id="CADCTX010000718">
    <property type="protein sequence ID" value="CAA9343537.1"/>
    <property type="molecule type" value="Genomic_DNA"/>
</dbReference>
<evidence type="ECO:0000313" key="2">
    <source>
        <dbReference type="EMBL" id="CAA9343537.1"/>
    </source>
</evidence>
<feature type="compositionally biased region" description="Basic residues" evidence="1">
    <location>
        <begin position="256"/>
        <end position="272"/>
    </location>
</feature>
<protein>
    <submittedName>
        <fullName evidence="2">Pyruvate dehydrogenase E1 component beta subunit</fullName>
        <ecNumber evidence="2">1.2.4.1</ecNumber>
    </submittedName>
</protein>
<gene>
    <name evidence="2" type="ORF">AVDCRST_MAG40-2515</name>
</gene>
<organism evidence="2">
    <name type="scientific">uncultured Gemmatimonadaceae bacterium</name>
    <dbReference type="NCBI Taxonomy" id="246130"/>
    <lineage>
        <taxon>Bacteria</taxon>
        <taxon>Pseudomonadati</taxon>
        <taxon>Gemmatimonadota</taxon>
        <taxon>Gemmatimonadia</taxon>
        <taxon>Gemmatimonadales</taxon>
        <taxon>Gemmatimonadaceae</taxon>
        <taxon>environmental samples</taxon>
    </lineage>
</organism>
<reference evidence="2" key="1">
    <citation type="submission" date="2020-02" db="EMBL/GenBank/DDBJ databases">
        <authorList>
            <person name="Meier V. D."/>
        </authorList>
    </citation>
    <scope>NUCLEOTIDE SEQUENCE</scope>
    <source>
        <strain evidence="2">AVDCRST_MAG40</strain>
    </source>
</reference>
<feature type="compositionally biased region" description="Basic and acidic residues" evidence="1">
    <location>
        <begin position="178"/>
        <end position="193"/>
    </location>
</feature>
<sequence length="325" mass="36005">GRDHLPRSHPRGALRGDGARPRGLLPGRGHRRLRRRVQGHRGAARPLRRAPGDRHADLGDRDRRRGGGRGAHGDAAGGRDAVHRLHRERVRHAHQLRGHGALPRVPAVPDGGARAERRLRARRAVPLAEPRGGVRPHAGAQGRLPRDRRGREGADEGRHPRRRLRALLRAQVPVPPRQGRDAGGRPRGADRQGARRPRGRGPVDHHLRRDGPQGARRGPPARGRGRPERRGARPAHARPARRRGHRRDGEEDQPRARRARGHAHRRTRRRDHGAHLRVVLRVARRAGAARDRARRAAPLRARARGLRAPADGRPGARGAPAGRVL</sequence>
<evidence type="ECO:0000256" key="1">
    <source>
        <dbReference type="SAM" id="MobiDB-lite"/>
    </source>
</evidence>
<feature type="compositionally biased region" description="Low complexity" evidence="1">
    <location>
        <begin position="212"/>
        <end position="222"/>
    </location>
</feature>
<dbReference type="EC" id="1.2.4.1" evidence="2"/>
<feature type="region of interest" description="Disordered" evidence="1">
    <location>
        <begin position="123"/>
        <end position="325"/>
    </location>
</feature>
<accession>A0A6J4LXF8</accession>
<feature type="region of interest" description="Disordered" evidence="1">
    <location>
        <begin position="93"/>
        <end position="112"/>
    </location>
</feature>
<feature type="compositionally biased region" description="Low complexity" evidence="1">
    <location>
        <begin position="306"/>
        <end position="325"/>
    </location>
</feature>
<feature type="compositionally biased region" description="Basic and acidic residues" evidence="1">
    <location>
        <begin position="50"/>
        <end position="65"/>
    </location>
</feature>
<dbReference type="GO" id="GO:0004739">
    <property type="term" value="F:pyruvate dehydrogenase (acetyl-transferring) activity"/>
    <property type="evidence" value="ECO:0007669"/>
    <property type="project" value="UniProtKB-EC"/>
</dbReference>
<keyword evidence="2" id="KW-0560">Oxidoreductase</keyword>
<feature type="compositionally biased region" description="Basic residues" evidence="1">
    <location>
        <begin position="292"/>
        <end position="305"/>
    </location>
</feature>
<keyword evidence="2" id="KW-0670">Pyruvate</keyword>
<feature type="compositionally biased region" description="Basic residues" evidence="1">
    <location>
        <begin position="28"/>
        <end position="48"/>
    </location>
</feature>
<feature type="compositionally biased region" description="Basic and acidic residues" evidence="1">
    <location>
        <begin position="201"/>
        <end position="211"/>
    </location>
</feature>
<dbReference type="AlphaFoldDB" id="A0A6J4LXF8"/>
<name>A0A6J4LXF8_9BACT</name>
<feature type="region of interest" description="Disordered" evidence="1">
    <location>
        <begin position="1"/>
        <end position="82"/>
    </location>
</feature>
<feature type="non-terminal residue" evidence="2">
    <location>
        <position position="325"/>
    </location>
</feature>